<protein>
    <submittedName>
        <fullName evidence="2">Bro-N domain-containing protein</fullName>
    </submittedName>
</protein>
<accession>A0A9X4B3L1</accession>
<gene>
    <name evidence="2" type="ORF">NE398_16845</name>
</gene>
<feature type="domain" description="Bro-N" evidence="1">
    <location>
        <begin position="3"/>
        <end position="118"/>
    </location>
</feature>
<evidence type="ECO:0000313" key="2">
    <source>
        <dbReference type="EMBL" id="MDC4241806.1"/>
    </source>
</evidence>
<dbReference type="InterPro" id="IPR003497">
    <property type="entry name" value="BRO_N_domain"/>
</dbReference>
<dbReference type="AlphaFoldDB" id="A0A9X4B3L1"/>
<dbReference type="PANTHER" id="PTHR36180:SF2">
    <property type="entry name" value="BRO FAMILY PROTEIN"/>
    <property type="match status" value="1"/>
</dbReference>
<evidence type="ECO:0000313" key="3">
    <source>
        <dbReference type="Proteomes" id="UP001141183"/>
    </source>
</evidence>
<dbReference type="PROSITE" id="PS51750">
    <property type="entry name" value="BRO_N"/>
    <property type="match status" value="1"/>
</dbReference>
<reference evidence="2" key="1">
    <citation type="submission" date="2022-05" db="EMBL/GenBank/DDBJ databases">
        <title>Draft genome sequence of Clostridium tertium strain CP3 isolated from Peru.</title>
        <authorList>
            <person name="Hurtado R."/>
            <person name="Lima L."/>
            <person name="Sousa T."/>
            <person name="Jaiswal A.K."/>
            <person name="Tiwari S."/>
            <person name="Maturrano L."/>
            <person name="Brenig B."/>
            <person name="Azevedo V."/>
        </authorList>
    </citation>
    <scope>NUCLEOTIDE SEQUENCE</scope>
    <source>
        <strain evidence="2">CP3</strain>
    </source>
</reference>
<dbReference type="Pfam" id="PF02498">
    <property type="entry name" value="Bro-N"/>
    <property type="match status" value="1"/>
</dbReference>
<sequence length="187" mass="22030">MRENKVREFLNERFGNVRTVNVEGNIWTIADDVCRILEIKNTSDALKKFKEGKEKDIITVLCDVDNNYTTSKARKTQDMLFVSEQGLYKLIFKSRKPFAEEFQDWICGEVIPTLRKDGMYVNGEEDVESVEELTQLVDEAMERKVLRKFGIGVRKDWSKTIEDNWNIRNKFQFAMKKLMEVRESLNN</sequence>
<keyword evidence="3" id="KW-1185">Reference proteome</keyword>
<dbReference type="RefSeq" id="WP_195954397.1">
    <property type="nucleotide sequence ID" value="NZ_JADPEJ010000005.1"/>
</dbReference>
<comment type="caution">
    <text evidence="2">The sequence shown here is derived from an EMBL/GenBank/DDBJ whole genome shotgun (WGS) entry which is preliminary data.</text>
</comment>
<evidence type="ECO:0000259" key="1">
    <source>
        <dbReference type="PROSITE" id="PS51750"/>
    </source>
</evidence>
<dbReference type="PANTHER" id="PTHR36180">
    <property type="entry name" value="DNA-BINDING PROTEIN-RELATED-RELATED"/>
    <property type="match status" value="1"/>
</dbReference>
<dbReference type="SMART" id="SM01040">
    <property type="entry name" value="Bro-N"/>
    <property type="match status" value="1"/>
</dbReference>
<organism evidence="2 3">
    <name type="scientific">Clostridium tertium</name>
    <dbReference type="NCBI Taxonomy" id="1559"/>
    <lineage>
        <taxon>Bacteria</taxon>
        <taxon>Bacillati</taxon>
        <taxon>Bacillota</taxon>
        <taxon>Clostridia</taxon>
        <taxon>Eubacteriales</taxon>
        <taxon>Clostridiaceae</taxon>
        <taxon>Clostridium</taxon>
    </lineage>
</organism>
<name>A0A9X4B3L1_9CLOT</name>
<dbReference type="Proteomes" id="UP001141183">
    <property type="component" value="Unassembled WGS sequence"/>
</dbReference>
<proteinExistence type="predicted"/>
<dbReference type="EMBL" id="JAMRYU010000020">
    <property type="protein sequence ID" value="MDC4241806.1"/>
    <property type="molecule type" value="Genomic_DNA"/>
</dbReference>